<dbReference type="Proteomes" id="UP000812672">
    <property type="component" value="Unassembled WGS sequence"/>
</dbReference>
<dbReference type="RefSeq" id="WP_144160958.1">
    <property type="nucleotide sequence ID" value="NZ_CAUPKR010000020.1"/>
</dbReference>
<evidence type="ECO:0000256" key="1">
    <source>
        <dbReference type="SAM" id="Phobius"/>
    </source>
</evidence>
<accession>A0ABS6GMF5</accession>
<feature type="transmembrane region" description="Helical" evidence="1">
    <location>
        <begin position="7"/>
        <end position="27"/>
    </location>
</feature>
<feature type="transmembrane region" description="Helical" evidence="1">
    <location>
        <begin position="83"/>
        <end position="106"/>
    </location>
</feature>
<keyword evidence="1" id="KW-0472">Membrane</keyword>
<dbReference type="Pfam" id="PF10710">
    <property type="entry name" value="DUF2512"/>
    <property type="match status" value="1"/>
</dbReference>
<comment type="caution">
    <text evidence="2">The sequence shown here is derived from an EMBL/GenBank/DDBJ whole genome shotgun (WGS) entry which is preliminary data.</text>
</comment>
<name>A0ABS6GMF5_9BACI</name>
<gene>
    <name evidence="2" type="ORF">KQ486_04475</name>
</gene>
<organism evidence="2 3">
    <name type="scientific">Allobacillus halotolerans</name>
    <dbReference type="NCBI Taxonomy" id="570278"/>
    <lineage>
        <taxon>Bacteria</taxon>
        <taxon>Bacillati</taxon>
        <taxon>Bacillota</taxon>
        <taxon>Bacilli</taxon>
        <taxon>Bacillales</taxon>
        <taxon>Bacillaceae</taxon>
        <taxon>Allobacillus</taxon>
    </lineage>
</organism>
<reference evidence="2 3" key="1">
    <citation type="journal article" date="2011" name="Int. J. Syst. Evol. Microbiol.">
        <title>Allobacillus halotolerans gen. nov., sp. nov. isolated from shrimp paste.</title>
        <authorList>
            <person name="Sheu S.Y."/>
            <person name="Arun A.B."/>
            <person name="Jiang S.R."/>
            <person name="Young C.C."/>
            <person name="Chen W.M."/>
        </authorList>
    </citation>
    <scope>NUCLEOTIDE SEQUENCE [LARGE SCALE GENOMIC DNA]</scope>
    <source>
        <strain evidence="2 3">LMG 24826</strain>
    </source>
</reference>
<protein>
    <submittedName>
        <fullName evidence="2">YndM family protein</fullName>
    </submittedName>
</protein>
<keyword evidence="3" id="KW-1185">Reference proteome</keyword>
<keyword evidence="1" id="KW-0812">Transmembrane</keyword>
<feature type="transmembrane region" description="Helical" evidence="1">
    <location>
        <begin position="33"/>
        <end position="53"/>
    </location>
</feature>
<sequence>MEHGKALAIKGVMTFVILLLILGLMFGMSLGNVLLTTVVLGIISYLVGDLFILPKTNNTVATLSDIGLAFLVIWLFSMTISSMGIGTLAGGAIISAVVLAVGEYFFHDYLLRNYIGFNRKYTYSPNH</sequence>
<dbReference type="InterPro" id="IPR019649">
    <property type="entry name" value="DUF2512"/>
</dbReference>
<evidence type="ECO:0000313" key="3">
    <source>
        <dbReference type="Proteomes" id="UP000812672"/>
    </source>
</evidence>
<proteinExistence type="predicted"/>
<evidence type="ECO:0000313" key="2">
    <source>
        <dbReference type="EMBL" id="MBU6080263.1"/>
    </source>
</evidence>
<feature type="transmembrane region" description="Helical" evidence="1">
    <location>
        <begin position="60"/>
        <end position="77"/>
    </location>
</feature>
<keyword evidence="1" id="KW-1133">Transmembrane helix</keyword>
<dbReference type="EMBL" id="JAHLZF010000004">
    <property type="protein sequence ID" value="MBU6080263.1"/>
    <property type="molecule type" value="Genomic_DNA"/>
</dbReference>